<evidence type="ECO:0000313" key="3">
    <source>
        <dbReference type="Proteomes" id="UP001286313"/>
    </source>
</evidence>
<gene>
    <name evidence="2" type="ORF">Pcinc_009341</name>
</gene>
<accession>A0AAE1G5J5</accession>
<sequence>MPWQPFYLLSPRRLRVKRIRKCLARLFPSSSNLSFNHSHCQRCCGLIRRPPNTSPSSCHNQMGGCVRRRLEPRDSLAHSVSVALSLHLLSTIFMRLTEHVDSLPRDTLHLDLLALRSAGLYLTHSNNNAMGNSSGPSVDAGRLTPVKEVVANPHLPLPNTSPSLGCLTGRGHAWNLVGLGFPGGQERTNLAMVKKNENSDVDRQEITSEATKNREVLQEIVAIHPQETEFDILDVAVLTLRLSTIKENTDVDHLEEELKIVKKERDELLKEKEAMNEAMINLKKEMQTLDTRTRFALSIRGPLQYYNFGQRCPDLQQQDEESPPVPTCDPVPGLHLLGASTSTSSRLIGHVSNSVLCRPCS</sequence>
<evidence type="ECO:0000256" key="1">
    <source>
        <dbReference type="SAM" id="Coils"/>
    </source>
</evidence>
<protein>
    <submittedName>
        <fullName evidence="2">Uncharacterized protein</fullName>
    </submittedName>
</protein>
<dbReference type="AlphaFoldDB" id="A0AAE1G5J5"/>
<dbReference type="EMBL" id="JAWQEG010000693">
    <property type="protein sequence ID" value="KAK3886470.1"/>
    <property type="molecule type" value="Genomic_DNA"/>
</dbReference>
<comment type="caution">
    <text evidence="2">The sequence shown here is derived from an EMBL/GenBank/DDBJ whole genome shotgun (WGS) entry which is preliminary data.</text>
</comment>
<feature type="coiled-coil region" evidence="1">
    <location>
        <begin position="251"/>
        <end position="292"/>
    </location>
</feature>
<keyword evidence="3" id="KW-1185">Reference proteome</keyword>
<proteinExistence type="predicted"/>
<evidence type="ECO:0000313" key="2">
    <source>
        <dbReference type="EMBL" id="KAK3886470.1"/>
    </source>
</evidence>
<name>A0AAE1G5J5_PETCI</name>
<dbReference type="Proteomes" id="UP001286313">
    <property type="component" value="Unassembled WGS sequence"/>
</dbReference>
<reference evidence="2" key="1">
    <citation type="submission" date="2023-10" db="EMBL/GenBank/DDBJ databases">
        <title>Genome assemblies of two species of porcelain crab, Petrolisthes cinctipes and Petrolisthes manimaculis (Anomura: Porcellanidae).</title>
        <authorList>
            <person name="Angst P."/>
        </authorList>
    </citation>
    <scope>NUCLEOTIDE SEQUENCE</scope>
    <source>
        <strain evidence="2">PB745_01</strain>
        <tissue evidence="2">Gill</tissue>
    </source>
</reference>
<organism evidence="2 3">
    <name type="scientific">Petrolisthes cinctipes</name>
    <name type="common">Flat porcelain crab</name>
    <dbReference type="NCBI Taxonomy" id="88211"/>
    <lineage>
        <taxon>Eukaryota</taxon>
        <taxon>Metazoa</taxon>
        <taxon>Ecdysozoa</taxon>
        <taxon>Arthropoda</taxon>
        <taxon>Crustacea</taxon>
        <taxon>Multicrustacea</taxon>
        <taxon>Malacostraca</taxon>
        <taxon>Eumalacostraca</taxon>
        <taxon>Eucarida</taxon>
        <taxon>Decapoda</taxon>
        <taxon>Pleocyemata</taxon>
        <taxon>Anomura</taxon>
        <taxon>Galatheoidea</taxon>
        <taxon>Porcellanidae</taxon>
        <taxon>Petrolisthes</taxon>
    </lineage>
</organism>
<keyword evidence="1" id="KW-0175">Coiled coil</keyword>